<organism evidence="14 15">
    <name type="scientific">Octopus sinensis</name>
    <name type="common">East Asian common octopus</name>
    <dbReference type="NCBI Taxonomy" id="2607531"/>
    <lineage>
        <taxon>Eukaryota</taxon>
        <taxon>Metazoa</taxon>
        <taxon>Spiralia</taxon>
        <taxon>Lophotrochozoa</taxon>
        <taxon>Mollusca</taxon>
        <taxon>Cephalopoda</taxon>
        <taxon>Coleoidea</taxon>
        <taxon>Octopodiformes</taxon>
        <taxon>Octopoda</taxon>
        <taxon>Incirrata</taxon>
        <taxon>Octopodidae</taxon>
        <taxon>Octopus</taxon>
    </lineage>
</organism>
<comment type="subcellular location">
    <subcellularLocation>
        <location evidence="1">Secreted</location>
    </subcellularLocation>
</comment>
<keyword evidence="9" id="KW-0812">Transmembrane</keyword>
<feature type="compositionally biased region" description="Basic residues" evidence="8">
    <location>
        <begin position="84"/>
        <end position="95"/>
    </location>
</feature>
<feature type="domain" description="VWFC" evidence="11">
    <location>
        <begin position="3296"/>
        <end position="3359"/>
    </location>
</feature>
<dbReference type="InterPro" id="IPR022357">
    <property type="entry name" value="MIP_CS"/>
</dbReference>
<comment type="similarity">
    <text evidence="2">Belongs to the MIP/aquaporin (TC 1.A.8) family.</text>
</comment>
<dbReference type="PROSITE" id="PS50026">
    <property type="entry name" value="EGF_3"/>
    <property type="match status" value="2"/>
</dbReference>
<evidence type="ECO:0000259" key="13">
    <source>
        <dbReference type="PROSITE" id="PS51233"/>
    </source>
</evidence>
<evidence type="ECO:0000313" key="14">
    <source>
        <dbReference type="Proteomes" id="UP000515154"/>
    </source>
</evidence>
<dbReference type="SUPFAM" id="SSF57603">
    <property type="entry name" value="FnI-like domain"/>
    <property type="match status" value="22"/>
</dbReference>
<dbReference type="Pfam" id="PF00094">
    <property type="entry name" value="VWD"/>
    <property type="match status" value="1"/>
</dbReference>
<dbReference type="RefSeq" id="XP_029633495.1">
    <property type="nucleotide sequence ID" value="XM_029777635.2"/>
</dbReference>
<dbReference type="SMR" id="A0A6P7S5P2"/>
<dbReference type="SMART" id="SM00131">
    <property type="entry name" value="KU"/>
    <property type="match status" value="2"/>
</dbReference>
<dbReference type="CDD" id="cd19941">
    <property type="entry name" value="TIL"/>
    <property type="match status" value="1"/>
</dbReference>
<dbReference type="Gene3D" id="1.10.1280.10">
    <property type="entry name" value="Di-copper center containing domain from catechol oxidase"/>
    <property type="match status" value="2"/>
</dbReference>
<dbReference type="SMART" id="SM00181">
    <property type="entry name" value="EGF"/>
    <property type="match status" value="2"/>
</dbReference>
<keyword evidence="7" id="KW-0245">EGF-like domain</keyword>
<name>A0A6P7S5P2_9MOLL</name>
<dbReference type="PANTHER" id="PTHR46698">
    <property type="entry name" value="CROSSVEINLESS 2"/>
    <property type="match status" value="1"/>
</dbReference>
<gene>
    <name evidence="15" type="primary">LOC115209298</name>
</gene>
<feature type="disulfide bond" evidence="7">
    <location>
        <begin position="445"/>
        <end position="454"/>
    </location>
</feature>
<dbReference type="Pfam" id="PF00264">
    <property type="entry name" value="Tyrosinase"/>
    <property type="match status" value="2"/>
</dbReference>
<feature type="domain" description="VWFC" evidence="11">
    <location>
        <begin position="2021"/>
        <end position="2079"/>
    </location>
</feature>
<evidence type="ECO:0000256" key="1">
    <source>
        <dbReference type="ARBA" id="ARBA00004613"/>
    </source>
</evidence>
<feature type="domain" description="EGF-like" evidence="10">
    <location>
        <begin position="1151"/>
        <end position="1192"/>
    </location>
</feature>
<dbReference type="InterPro" id="IPR001846">
    <property type="entry name" value="VWF_type-D"/>
</dbReference>
<dbReference type="SMART" id="SM00215">
    <property type="entry name" value="VWC_out"/>
    <property type="match status" value="9"/>
</dbReference>
<evidence type="ECO:0000256" key="3">
    <source>
        <dbReference type="ARBA" id="ARBA00022525"/>
    </source>
</evidence>
<feature type="domain" description="VWFC" evidence="11">
    <location>
        <begin position="3238"/>
        <end position="3296"/>
    </location>
</feature>
<dbReference type="SUPFAM" id="SSF57362">
    <property type="entry name" value="BPTI-like"/>
    <property type="match status" value="2"/>
</dbReference>
<dbReference type="SUPFAM" id="SSF48056">
    <property type="entry name" value="Di-copper centre-containing domain"/>
    <property type="match status" value="2"/>
</dbReference>
<dbReference type="Proteomes" id="UP000515154">
    <property type="component" value="Linkage group LG3"/>
</dbReference>
<dbReference type="InterPro" id="IPR002223">
    <property type="entry name" value="Kunitz_BPTI"/>
</dbReference>
<dbReference type="SUPFAM" id="SSF57567">
    <property type="entry name" value="Serine protease inhibitors"/>
    <property type="match status" value="1"/>
</dbReference>
<dbReference type="Gene3D" id="6.20.200.20">
    <property type="match status" value="17"/>
</dbReference>
<dbReference type="InterPro" id="IPR014853">
    <property type="entry name" value="VWF/SSPO/ZAN-like_Cys-rich_dom"/>
</dbReference>
<dbReference type="CDD" id="cd00109">
    <property type="entry name" value="Kunitz-type"/>
    <property type="match status" value="2"/>
</dbReference>
<evidence type="ECO:0000256" key="2">
    <source>
        <dbReference type="ARBA" id="ARBA00006175"/>
    </source>
</evidence>
<evidence type="ECO:0000259" key="12">
    <source>
        <dbReference type="PROSITE" id="PS50279"/>
    </source>
</evidence>
<dbReference type="SMART" id="SM00832">
    <property type="entry name" value="C8"/>
    <property type="match status" value="1"/>
</dbReference>
<feature type="domain" description="VWFC" evidence="11">
    <location>
        <begin position="3422"/>
        <end position="3486"/>
    </location>
</feature>
<evidence type="ECO:0000256" key="5">
    <source>
        <dbReference type="ARBA" id="ARBA00022737"/>
    </source>
</evidence>
<keyword evidence="14" id="KW-1185">Reference proteome</keyword>
<dbReference type="PROSITE" id="PS51233">
    <property type="entry name" value="VWFD"/>
    <property type="match status" value="1"/>
</dbReference>
<keyword evidence="9" id="KW-1133">Transmembrane helix</keyword>
<keyword evidence="9" id="KW-0472">Membrane</keyword>
<evidence type="ECO:0000256" key="7">
    <source>
        <dbReference type="PROSITE-ProRule" id="PRU00076"/>
    </source>
</evidence>
<dbReference type="PROSITE" id="PS50279">
    <property type="entry name" value="BPTI_KUNITZ_2"/>
    <property type="match status" value="2"/>
</dbReference>
<dbReference type="PROSITE" id="PS00221">
    <property type="entry name" value="MIP"/>
    <property type="match status" value="1"/>
</dbReference>
<sequence length="3880" mass="438861">MAVEERAKYIFGVADSSKESADICVVGDQRTETTTDDNNRSSIYNKHGRHFTKNARRFPHLLMSCILIFSILCILSTQVHAISSRHRQHRKHRHQTYSPKYKDRRPATPVVGVDGIDIIKEIGRQSTNQTVKRVSLRAVQLSEGFHGRISRKSMKSLLRKSSRTFSLLLYGDISASDGTQATLISVHSEGRELPLLQVLLDTSNQSLIVRYQGERSYQRINIHGFIPMTSEDISEIQSHPKSPWDQLLFTFGLNELRIVIDCFPEKIIPLRQKMAIFDGHKLFFFGHDKKKKNYLEGLVYKAKLYNHIIKGFPWTCPKANSLQADDSGFSSLTLTERVATLQRQVEQLVVVVNSIQLQNTKMAQHIAQLETCECLPKCTYNGKTFGDKETWQPDTCTLCHCQEGKPDCKVRADIPGCSEPCSSSPCKHAGSCVGNESNGTFKCLCPAPFSGTLCETWINPYVWPADPGYCHETYEAYYFDRNKNQCLVFNYTGCGGNVNNFKSLEECQKNTLFGACCIYQYSIKREDIIKGRQSVQKSCQVLSVSACRKFHRHSNNPYEEQEVVGFYPGLSCEDARYPLNNSNPVIVKEKFCHLLGHSQIEVGKEITIGCKNCICMPGGKLKCKCSDLILRKEIRDFTWEEMAKLQQAISQLRLSGIDNIWNKYRDLYMVHHMHSHGGAFYLPWHRQFLQLVELQLKEIDCHVTLPYFDFTTDAANFSEAIIWQPNFFGGDGWGWCVPDHAFGDSNAWKPCLKRNFSHIVEVPTMLDVAAAISKTDFMEMSELLETFAAYIHSFVGGDMSTTAMAYDPLFYIIQTYIDRLYATWQKMGHNKFKFPAAYGNIPMVPFNTAPLDVLDLENDLCVTYSPPGKGRPCNKTVHLHVSELSAVEKNPNIHVKIISRSGYDQFGYNSRGFDRRGFNKFGYNYHGVNREGFDREGYDLAGYNRYGFDRDGYDRDGFNVSGRDRDDKLDTSLIFEKQYLPHRHCLNRKGLTKDGFDRYGFDIYGYDLENCNYSFKGPFTTLLMHRVWEILHTQSHEFLVTLTKTCQPLKQLPNVWYKQFWMEPHEAFVVDLIKSDVPLQSESNILSQRICFSIEPYVSPCPCNRVTTCTINLCLDAECPSYPQANCFVDVCNECSPVWYLKGRIVDCETVRDYCHPNPCQHGATCIQSVWPAEPWLVSCKCPPGYEGDHCQYKSKEICYLPLQKGSCSRNVSRWYFDFHRSKCVQFDYSGCGGNANLFETLTDCQKKCVVGACCYRQQLNPAVTIGFGPDGYDKYGFNAKGYNQLRKIFNAKTGMKMGINRFKKNGYDWHGYDKNGFNSVGYDRLGYNSEGYDPFGFNMTGYSREGEFDGMIDYDDDGYDEEGYNRAGFNCEGVNRDGLDIYGRHAGFKYTCMRTTRKRCQHLETEDDVQIVRFSPGKKCEDVSCKPNCMCWFNNQFHRIWDDFNVGCEKFQCHLGGFSEMNSCQKHLQRKEIRDMSFDEIKRYQLVIQNLQHEKRNGKSVWFEFAEMYSEYIPQASGNPLFLPWHRYFLFMVEKLMQDVECGVVIPYYDWTLDIGVLNKSVIWSSKFFGGNGENGTDCVRYHPFKSYHPPYWAPCLRRHFNSSVHLPDAIHVYLALQESTFSDFSAYMESMLHLFQMWVGGHMDSPLSAYDPLFYSHVAFIDKLWDDWQRSHKKGLLRFPPNFRYVPMEPFKVTPDDVLDCKKQICITYLNLPFGSPCNQTKIKTYGYDSDSYDRHGFDKNGYDKDGFDVHGINIDGYIDLRGIYNNEGFDKEGFSRQGFDSMGYDRDLFFKDGYNSDGFDVAGYDRSGHNRYGFSRIKTNVFSEHVSTFRKNEFNELGLNNLGFNNKGFDIFGFDKDGFNRFGCNYYFNGPFYIIIYQSLKNKLSEIKSMHSLINIPRLCSAVSQLPQWMYKVYWLNRQKNIPEVLAIMALDRLKNPYSFDDVFDKIWVPPVPDPRFCLETNFFSKCPLGHAPVKCSSDLCFDTICPGISGAICRVNYCGTCSVEWYDAHSGDVVECQGCKDEHNRHRPDKTSWINSECNNCTCKSDFIDCQPVLCPEVSCLFPATATGECCPSCKVGCNYDENFHALNSSFTPSTDPCQTCSCQKGNVFCEEKVCTSLDSCHTPVVLANECCPTCMDCGQHPNGSQWMEGHCQHCVCLNGTAKCEQKVCPSIECKYPVLPDGECCPRCHDCLVDEKIVLNDDVFTLSGNGCQECYCSQGDILCKTVDSCDKLDCRNVITPKGKCCPQCKGCKEDHMSYSYGDIVPSNNTCTNCMCIEGIVLCREKQCPKLECPRSRNITGQCCPQCEPFCEFKGTVFSEGETVKDSNDPCLQCSCQVKEEINSVGEHHLVPSIQCLYIKDQCKPTECSHPARMPDQCCPVCENCYYLRRIFYNNQSFTLPDGDPCKVCTCKDGKVSCKRKQCPFLNCSNPMQLPNQCCPVCESGCHSERGSYYLEGQNFDDPEDDCRTCICLNRQIICRVKECPPISCSHPARETNRCCPTCDFCEYDRRIFRDKQRFFDPRLPTRTCECLAGSVVCDADGSTCSYEGKTYKEAEVFLSHNECEECICQNSQVTCQSVSCPDLQCQHPANTDGCCPSCYNCTFSGNNFQNKEVFQNPQDTCSTCQCQEGTVVCNKKFCPTLHCTHPNQEPGECCQSCQNCNYFSQTYRDSKVFANPENPCETCHCEKGSVRCQTSQCPPVSCTHPSKQNTCCPKCASCDFDGHEIQDRQKFAHPADECQICECMEGSVICTQKECQPVTCNNPVINSCCPVCADCLYEGRALRNQQRFAHETDSCQICQCLDGNIHCTVEKCPDVECTHPAKKHCCKECHDCSYNGTEYGNNMVFRDPINPCQRCICKDGNINCQERQCPQVQCQNPNIIDCCPVCEDCVYNNQVIKSGRTIPHEQDECQVCTCQSGDLHCTRKGCKEVTCSHPVSRNCCQECSDCKWNATYVVSNGGQVLDELQCKICECHNGDLYCVAKDCPVTRCSHPVKQKCCSVCDDCFVNGEIIPNGKQQQIGEDNPCRVCKCQNGSFECHSKSCPQLSTCTNPVIRDCCPECFNCMYGGQEWLNLSNFTDPQDMCGECLCEDGNVSCHRMSCAQPDCDNPIRVAGQCCPACPDACEYNGQVYENGENFADASDQCRECACLAGHVNCSSLQCNPVTCTHPSTDKCCDVCYDCVYEGNSISNGHSFKKDACQTCTCRDGNVICIKESCPPLNCPLAERLPGQCCAQCQECTYKDRSYKNGAMWFSDDDPCTSCICHDGSVTCLELQCIVPCSNYVEEPDQCCPVCPSCTHQGITYQEGAQFNLNSDPCEPCICENGKLKCARLSCPDMTMCPEFLLVDPQPGFCCPTCSGFSTQCTAEHVGEITQPKPEDLCLHCKCEESLSWVCFTDICPVPTCPLSLQKRVEGTCCAICPACYYDLEDKFYEDGETWKDVDNPCVICQCIEQRIQCNMQECPTVNCSFGEEKTRVDGQCCETCIPANTTACFHNGQTRRNGEIWSVDECTKCACVEGRPACNTQTCPLSANCDTEEEPFVRPGYCCPTCLAKPSTCILYGNNHYRTFDGANIHFQGACNYIMATNCVNNDFMVEVQHGSSYGTSPQNLTVRFAGLEINLIPNNGITVDGVYTELPFGHNNDVFVEKIDRNLLLQTSTGMKLVWNGEGFVELHISQTYQRKTCGLCGNFNDSPDDDLLTTDGKQTSSHDIFANSWKTSIQPEESCEETANVHPCSEVSPRLKTLVESKCDIIKSSVFSKCHKAVPPEPFYFSCVHDMCACTSKSECLCDILQIYAHECAKTNIRLNWISQTNCLSNCEEEKGFIFDDCASPCQRTCDNSDSNGKPLNSCFKPCVSGCQCPSSKVLHDGYCIKASECPKD</sequence>
<evidence type="ECO:0000256" key="4">
    <source>
        <dbReference type="ARBA" id="ARBA00022729"/>
    </source>
</evidence>
<feature type="domain" description="VWFC" evidence="11">
    <location>
        <begin position="2603"/>
        <end position="2662"/>
    </location>
</feature>
<dbReference type="InterPro" id="IPR052424">
    <property type="entry name" value="Kielin_Chordin-BMP_Reg"/>
</dbReference>
<dbReference type="PRINTS" id="PR00092">
    <property type="entry name" value="TYROSINASE"/>
</dbReference>
<feature type="region of interest" description="Disordered" evidence="8">
    <location>
        <begin position="84"/>
        <end position="104"/>
    </location>
</feature>
<feature type="domain" description="VWFC" evidence="11">
    <location>
        <begin position="2546"/>
        <end position="2603"/>
    </location>
</feature>
<feature type="domain" description="VWFC" evidence="11">
    <location>
        <begin position="2133"/>
        <end position="2193"/>
    </location>
</feature>
<dbReference type="PROSITE" id="PS50184">
    <property type="entry name" value="VWFC_2"/>
    <property type="match status" value="19"/>
</dbReference>
<dbReference type="SUPFAM" id="SSF57196">
    <property type="entry name" value="EGF/Laminin"/>
    <property type="match status" value="2"/>
</dbReference>
<feature type="domain" description="VWFC" evidence="11">
    <location>
        <begin position="2253"/>
        <end position="2311"/>
    </location>
</feature>
<feature type="disulfide bond" evidence="7">
    <location>
        <begin position="426"/>
        <end position="443"/>
    </location>
</feature>
<feature type="domain" description="VWFC" evidence="11">
    <location>
        <begin position="3066"/>
        <end position="3123"/>
    </location>
</feature>
<feature type="domain" description="VWFC" evidence="11">
    <location>
        <begin position="3183"/>
        <end position="3238"/>
    </location>
</feature>
<accession>A0A6P7S5P2</accession>
<dbReference type="Pfam" id="PF00093">
    <property type="entry name" value="VWC"/>
    <property type="match status" value="8"/>
</dbReference>
<dbReference type="PROSITE" id="PS01208">
    <property type="entry name" value="VWFC_1"/>
    <property type="match status" value="6"/>
</dbReference>
<feature type="domain" description="BPTI/Kunitz inhibitor" evidence="12">
    <location>
        <begin position="464"/>
        <end position="511"/>
    </location>
</feature>
<dbReference type="SMART" id="SM00216">
    <property type="entry name" value="VWD"/>
    <property type="match status" value="1"/>
</dbReference>
<feature type="domain" description="VWFC" evidence="11">
    <location>
        <begin position="3491"/>
        <end position="3552"/>
    </location>
</feature>
<feature type="domain" description="VWFC" evidence="11">
    <location>
        <begin position="3005"/>
        <end position="3064"/>
    </location>
</feature>
<dbReference type="InterPro" id="IPR020901">
    <property type="entry name" value="Prtase_inh_Kunz-CS"/>
</dbReference>
<feature type="domain" description="VWFC" evidence="11">
    <location>
        <begin position="2836"/>
        <end position="2891"/>
    </location>
</feature>
<dbReference type="GO" id="GO:0005576">
    <property type="term" value="C:extracellular region"/>
    <property type="evidence" value="ECO:0007669"/>
    <property type="project" value="UniProtKB-SubCell"/>
</dbReference>
<dbReference type="SMART" id="SM00214">
    <property type="entry name" value="VWC"/>
    <property type="match status" value="25"/>
</dbReference>
<keyword evidence="4" id="KW-0732">Signal</keyword>
<feature type="domain" description="VWFC" evidence="11">
    <location>
        <begin position="2447"/>
        <end position="2507"/>
    </location>
</feature>
<feature type="domain" description="VWFC" evidence="11">
    <location>
        <begin position="2195"/>
        <end position="2253"/>
    </location>
</feature>
<dbReference type="InterPro" id="IPR036880">
    <property type="entry name" value="Kunitz_BPTI_sf"/>
</dbReference>
<feature type="domain" description="EGF-like" evidence="10">
    <location>
        <begin position="418"/>
        <end position="455"/>
    </location>
</feature>
<feature type="domain" description="BPTI/Kunitz inhibitor" evidence="12">
    <location>
        <begin position="1199"/>
        <end position="1249"/>
    </location>
</feature>
<dbReference type="PANTHER" id="PTHR46698:SF6">
    <property type="entry name" value="KIELIN_CHORDIN-LIKE PROTEIN"/>
    <property type="match status" value="1"/>
</dbReference>
<dbReference type="InterPro" id="IPR002227">
    <property type="entry name" value="Tyrosinase_Cu-bd"/>
</dbReference>
<dbReference type="InterPro" id="IPR008922">
    <property type="entry name" value="Di-copper_centre_dom_sf"/>
</dbReference>
<feature type="domain" description="VWFD" evidence="13">
    <location>
        <begin position="3556"/>
        <end position="3727"/>
    </location>
</feature>
<feature type="domain" description="VWFC" evidence="11">
    <location>
        <begin position="2720"/>
        <end position="2777"/>
    </location>
</feature>
<feature type="disulfide bond" evidence="7">
    <location>
        <begin position="1182"/>
        <end position="1191"/>
    </location>
</feature>
<evidence type="ECO:0000313" key="15">
    <source>
        <dbReference type="RefSeq" id="XP_029633495.1"/>
    </source>
</evidence>
<dbReference type="Gene3D" id="2.10.70.10">
    <property type="entry name" value="Complement Module, domain 1"/>
    <property type="match status" value="4"/>
</dbReference>
<dbReference type="GO" id="GO:0004867">
    <property type="term" value="F:serine-type endopeptidase inhibitor activity"/>
    <property type="evidence" value="ECO:0007669"/>
    <property type="project" value="InterPro"/>
</dbReference>
<reference evidence="15" key="1">
    <citation type="submission" date="2025-08" db="UniProtKB">
        <authorList>
            <consortium name="RefSeq"/>
        </authorList>
    </citation>
    <scope>IDENTIFICATION</scope>
</reference>
<feature type="domain" description="VWFC" evidence="11">
    <location>
        <begin position="2386"/>
        <end position="2446"/>
    </location>
</feature>
<dbReference type="KEGG" id="osn:115209298"/>
<dbReference type="InterPro" id="IPR036084">
    <property type="entry name" value="Ser_inhib-like_sf"/>
</dbReference>
<dbReference type="Pfam" id="PF23334">
    <property type="entry name" value="VWC2L_2nd"/>
    <property type="match status" value="4"/>
</dbReference>
<evidence type="ECO:0000256" key="8">
    <source>
        <dbReference type="SAM" id="MobiDB-lite"/>
    </source>
</evidence>
<dbReference type="PROSITE" id="PS00280">
    <property type="entry name" value="BPTI_KUNITZ_1"/>
    <property type="match status" value="2"/>
</dbReference>
<evidence type="ECO:0000256" key="9">
    <source>
        <dbReference type="SAM" id="Phobius"/>
    </source>
</evidence>
<keyword evidence="5" id="KW-0677">Repeat</keyword>
<evidence type="ECO:0000256" key="6">
    <source>
        <dbReference type="ARBA" id="ARBA00023157"/>
    </source>
</evidence>
<feature type="domain" description="VWFC" evidence="11">
    <location>
        <begin position="2080"/>
        <end position="2140"/>
    </location>
</feature>
<feature type="domain" description="VWFC" evidence="11">
    <location>
        <begin position="3124"/>
        <end position="3181"/>
    </location>
</feature>
<dbReference type="Gene3D" id="4.10.410.10">
    <property type="entry name" value="Pancreatic trypsin inhibitor Kunitz domain"/>
    <property type="match status" value="2"/>
</dbReference>
<dbReference type="PROSITE" id="PS00022">
    <property type="entry name" value="EGF_1"/>
    <property type="match status" value="2"/>
</dbReference>
<dbReference type="PRINTS" id="PR00759">
    <property type="entry name" value="BASICPTASE"/>
</dbReference>
<protein>
    <submittedName>
        <fullName evidence="15">Kielin/chordin-like protein isoform X1</fullName>
    </submittedName>
</protein>
<evidence type="ECO:0000259" key="10">
    <source>
        <dbReference type="PROSITE" id="PS50026"/>
    </source>
</evidence>
<keyword evidence="6 7" id="KW-1015">Disulfide bond</keyword>
<evidence type="ECO:0000259" key="11">
    <source>
        <dbReference type="PROSITE" id="PS50184"/>
    </source>
</evidence>
<dbReference type="PROSITE" id="PS01186">
    <property type="entry name" value="EGF_2"/>
    <property type="match status" value="2"/>
</dbReference>
<comment type="caution">
    <text evidence="7">Lacks conserved residue(s) required for the propagation of feature annotation.</text>
</comment>
<proteinExistence type="inferred from homology"/>
<feature type="transmembrane region" description="Helical" evidence="9">
    <location>
        <begin position="61"/>
        <end position="81"/>
    </location>
</feature>
<keyword evidence="3" id="KW-0964">Secreted</keyword>
<dbReference type="InterPro" id="IPR000742">
    <property type="entry name" value="EGF"/>
</dbReference>
<dbReference type="InterPro" id="IPR001007">
    <property type="entry name" value="VWF_dom"/>
</dbReference>
<dbReference type="GO" id="GO:0016491">
    <property type="term" value="F:oxidoreductase activity"/>
    <property type="evidence" value="ECO:0007669"/>
    <property type="project" value="InterPro"/>
</dbReference>